<dbReference type="KEGG" id="ote:Oter_3422"/>
<sequence length="152" mass="16761">MSAWEPIIIRDLEDARHAELVEAVRRKALAIGQPDPLPKLIQDTIDEIRGCIGFKSPTKLDADETKLARNLKPLAIGKIAREMVLRLGRTWSDTDDKAESTYQKRLEQLRDGDWPVDAPDTAIAATAQAPASGISVAKKTKRLSTRHTLGAL</sequence>
<protein>
    <submittedName>
        <fullName evidence="1">Uncharacterized protein</fullName>
    </submittedName>
</protein>
<organism evidence="1 2">
    <name type="scientific">Opitutus terrae (strain DSM 11246 / JCM 15787 / PB90-1)</name>
    <dbReference type="NCBI Taxonomy" id="452637"/>
    <lineage>
        <taxon>Bacteria</taxon>
        <taxon>Pseudomonadati</taxon>
        <taxon>Verrucomicrobiota</taxon>
        <taxon>Opitutia</taxon>
        <taxon>Opitutales</taxon>
        <taxon>Opitutaceae</taxon>
        <taxon>Opitutus</taxon>
    </lineage>
</organism>
<dbReference type="Proteomes" id="UP000007013">
    <property type="component" value="Chromosome"/>
</dbReference>
<dbReference type="STRING" id="452637.Oter_3422"/>
<name>B1ZV32_OPITP</name>
<evidence type="ECO:0000313" key="2">
    <source>
        <dbReference type="Proteomes" id="UP000007013"/>
    </source>
</evidence>
<evidence type="ECO:0000313" key="1">
    <source>
        <dbReference type="EMBL" id="ACB76699.1"/>
    </source>
</evidence>
<keyword evidence="2" id="KW-1185">Reference proteome</keyword>
<proteinExistence type="predicted"/>
<dbReference type="RefSeq" id="WP_012376228.1">
    <property type="nucleotide sequence ID" value="NC_010571.1"/>
</dbReference>
<accession>B1ZV32</accession>
<dbReference type="EMBL" id="CP001032">
    <property type="protein sequence ID" value="ACB76699.1"/>
    <property type="molecule type" value="Genomic_DNA"/>
</dbReference>
<dbReference type="AlphaFoldDB" id="B1ZV32"/>
<dbReference type="OrthoDB" id="199715at2"/>
<reference evidence="1 2" key="1">
    <citation type="journal article" date="2011" name="J. Bacteriol.">
        <title>Genome sequence of the verrucomicrobium Opitutus terrae PB90-1, an abundant inhabitant of rice paddy soil ecosystems.</title>
        <authorList>
            <person name="van Passel M.W."/>
            <person name="Kant R."/>
            <person name="Palva A."/>
            <person name="Copeland A."/>
            <person name="Lucas S."/>
            <person name="Lapidus A."/>
            <person name="Glavina del Rio T."/>
            <person name="Pitluck S."/>
            <person name="Goltsman E."/>
            <person name="Clum A."/>
            <person name="Sun H."/>
            <person name="Schmutz J."/>
            <person name="Larimer F.W."/>
            <person name="Land M.L."/>
            <person name="Hauser L."/>
            <person name="Kyrpides N."/>
            <person name="Mikhailova N."/>
            <person name="Richardson P.P."/>
            <person name="Janssen P.H."/>
            <person name="de Vos W.M."/>
            <person name="Smidt H."/>
        </authorList>
    </citation>
    <scope>NUCLEOTIDE SEQUENCE [LARGE SCALE GENOMIC DNA]</scope>
    <source>
        <strain evidence="2">DSM 11246 / JCM 15787 / PB90-1</strain>
    </source>
</reference>
<dbReference type="HOGENOM" id="CLU_1720502_0_0_0"/>
<gene>
    <name evidence="1" type="ordered locus">Oter_3422</name>
</gene>